<feature type="active site" description="O-(5'-phospho-DNA)-serine intermediate" evidence="4">
    <location>
        <position position="11"/>
    </location>
</feature>
<dbReference type="CDD" id="cd03768">
    <property type="entry name" value="SR_ResInv"/>
    <property type="match status" value="1"/>
</dbReference>
<reference evidence="7" key="1">
    <citation type="journal article" date="2019" name="Int. J. Syst. Evol. Microbiol.">
        <title>The Global Catalogue of Microorganisms (GCM) 10K type strain sequencing project: providing services to taxonomists for standard genome sequencing and annotation.</title>
        <authorList>
            <consortium name="The Broad Institute Genomics Platform"/>
            <consortium name="The Broad Institute Genome Sequencing Center for Infectious Disease"/>
            <person name="Wu L."/>
            <person name="Ma J."/>
        </authorList>
    </citation>
    <scope>NUCLEOTIDE SEQUENCE [LARGE SCALE GENOMIC DNA]</scope>
    <source>
        <strain evidence="7">CGMCC 1.15288</strain>
    </source>
</reference>
<dbReference type="SMART" id="SM00857">
    <property type="entry name" value="Resolvase"/>
    <property type="match status" value="1"/>
</dbReference>
<keyword evidence="1" id="KW-0229">DNA integration</keyword>
<organism evidence="6 7">
    <name type="scientific">Dyadobacter endophyticus</name>
    <dbReference type="NCBI Taxonomy" id="1749036"/>
    <lineage>
        <taxon>Bacteria</taxon>
        <taxon>Pseudomonadati</taxon>
        <taxon>Bacteroidota</taxon>
        <taxon>Cytophagia</taxon>
        <taxon>Cytophagales</taxon>
        <taxon>Spirosomataceae</taxon>
        <taxon>Dyadobacter</taxon>
    </lineage>
</organism>
<evidence type="ECO:0000256" key="4">
    <source>
        <dbReference type="PROSITE-ProRule" id="PRU10137"/>
    </source>
</evidence>
<accession>A0ABQ1ZCV4</accession>
<name>A0ABQ1ZCV4_9BACT</name>
<dbReference type="InterPro" id="IPR036162">
    <property type="entry name" value="Resolvase-like_N_sf"/>
</dbReference>
<proteinExistence type="predicted"/>
<evidence type="ECO:0000313" key="7">
    <source>
        <dbReference type="Proteomes" id="UP000600214"/>
    </source>
</evidence>
<dbReference type="InterPro" id="IPR050639">
    <property type="entry name" value="SSR_resolvase"/>
</dbReference>
<dbReference type="Gene3D" id="3.40.50.1390">
    <property type="entry name" value="Resolvase, N-terminal catalytic domain"/>
    <property type="match status" value="1"/>
</dbReference>
<dbReference type="InterPro" id="IPR006119">
    <property type="entry name" value="Resolv_N"/>
</dbReference>
<evidence type="ECO:0000313" key="6">
    <source>
        <dbReference type="EMBL" id="GGH55564.1"/>
    </source>
</evidence>
<dbReference type="PROSITE" id="PS51736">
    <property type="entry name" value="RECOMBINASES_3"/>
    <property type="match status" value="1"/>
</dbReference>
<dbReference type="InterPro" id="IPR006118">
    <property type="entry name" value="Recombinase_CS"/>
</dbReference>
<evidence type="ECO:0000256" key="2">
    <source>
        <dbReference type="ARBA" id="ARBA00023125"/>
    </source>
</evidence>
<dbReference type="SUPFAM" id="SSF53041">
    <property type="entry name" value="Resolvase-like"/>
    <property type="match status" value="1"/>
</dbReference>
<dbReference type="PANTHER" id="PTHR30461:SF2">
    <property type="entry name" value="SERINE RECOMBINASE PINE-RELATED"/>
    <property type="match status" value="1"/>
</dbReference>
<dbReference type="PANTHER" id="PTHR30461">
    <property type="entry name" value="DNA-INVERTASE FROM LAMBDOID PROPHAGE"/>
    <property type="match status" value="1"/>
</dbReference>
<keyword evidence="2" id="KW-0238">DNA-binding</keyword>
<dbReference type="Pfam" id="PF00239">
    <property type="entry name" value="Resolvase"/>
    <property type="match status" value="1"/>
</dbReference>
<feature type="domain" description="Resolvase/invertase-type recombinase catalytic" evidence="5">
    <location>
        <begin position="3"/>
        <end position="136"/>
    </location>
</feature>
<dbReference type="Proteomes" id="UP000600214">
    <property type="component" value="Unassembled WGS sequence"/>
</dbReference>
<keyword evidence="3" id="KW-0233">DNA recombination</keyword>
<gene>
    <name evidence="6" type="ORF">GCM10007423_63230</name>
</gene>
<dbReference type="RefSeq" id="WP_188939328.1">
    <property type="nucleotide sequence ID" value="NZ_BMIA01000009.1"/>
</dbReference>
<dbReference type="EMBL" id="BMIA01000009">
    <property type="protein sequence ID" value="GGH55564.1"/>
    <property type="molecule type" value="Genomic_DNA"/>
</dbReference>
<evidence type="ECO:0000256" key="3">
    <source>
        <dbReference type="ARBA" id="ARBA00023172"/>
    </source>
</evidence>
<evidence type="ECO:0000256" key="1">
    <source>
        <dbReference type="ARBA" id="ARBA00022908"/>
    </source>
</evidence>
<comment type="caution">
    <text evidence="6">The sequence shown here is derived from an EMBL/GenBank/DDBJ whole genome shotgun (WGS) entry which is preliminary data.</text>
</comment>
<protein>
    <submittedName>
        <fullName evidence="6">Resolvase</fullName>
    </submittedName>
</protein>
<keyword evidence="7" id="KW-1185">Reference proteome</keyword>
<dbReference type="PROSITE" id="PS00397">
    <property type="entry name" value="RECOMBINASES_1"/>
    <property type="match status" value="1"/>
</dbReference>
<evidence type="ECO:0000259" key="5">
    <source>
        <dbReference type="PROSITE" id="PS51736"/>
    </source>
</evidence>
<sequence>MNKIFGYARVSTLDQNLDTQLEALQQAGCHQIYQDKITGVTTSRPALDQLLAQLREGDTVMVARFFRLGRSRDHLINLLGDFARQGIHFKALDLGVDSSTPAGKLVLQIFAALAEYDRESILEKTRAGQLLAKANGKHIGRPAGIDTEKFAKVKKALERGMSASETASLTGISMSSVKRYRKQIQNTMDHSTTSK</sequence>